<feature type="region of interest" description="Disordered" evidence="1">
    <location>
        <begin position="20"/>
        <end position="47"/>
    </location>
</feature>
<evidence type="ECO:0000256" key="1">
    <source>
        <dbReference type="SAM" id="MobiDB-lite"/>
    </source>
</evidence>
<dbReference type="Proteomes" id="UP000694251">
    <property type="component" value="Chromosome 4"/>
</dbReference>
<accession>A0A8T2E6V3</accession>
<evidence type="ECO:0000313" key="2">
    <source>
        <dbReference type="EMBL" id="KAG7619808.1"/>
    </source>
</evidence>
<keyword evidence="3" id="KW-1185">Reference proteome</keyword>
<comment type="caution">
    <text evidence="2">The sequence shown here is derived from an EMBL/GenBank/DDBJ whole genome shotgun (WGS) entry which is preliminary data.</text>
</comment>
<evidence type="ECO:0000313" key="3">
    <source>
        <dbReference type="Proteomes" id="UP000694251"/>
    </source>
</evidence>
<reference evidence="2 3" key="1">
    <citation type="submission" date="2020-12" db="EMBL/GenBank/DDBJ databases">
        <title>Concerted genomic and epigenomic changes stabilize Arabidopsis allopolyploids.</title>
        <authorList>
            <person name="Chen Z."/>
        </authorList>
    </citation>
    <scope>NUCLEOTIDE SEQUENCE [LARGE SCALE GENOMIC DNA]</scope>
    <source>
        <strain evidence="2">As9502</strain>
        <tissue evidence="2">Leaf</tissue>
    </source>
</reference>
<protein>
    <submittedName>
        <fullName evidence="2">Uncharacterized protein</fullName>
    </submittedName>
</protein>
<name>A0A8T2E6V3_ARASU</name>
<gene>
    <name evidence="2" type="ORF">ISN44_As04g008130</name>
</gene>
<dbReference type="EMBL" id="JAEFBJ010000004">
    <property type="protein sequence ID" value="KAG7619808.1"/>
    <property type="molecule type" value="Genomic_DNA"/>
</dbReference>
<dbReference type="AlphaFoldDB" id="A0A8T2E6V3"/>
<organism evidence="2 3">
    <name type="scientific">Arabidopsis suecica</name>
    <name type="common">Swedish thale-cress</name>
    <name type="synonym">Cardaminopsis suecica</name>
    <dbReference type="NCBI Taxonomy" id="45249"/>
    <lineage>
        <taxon>Eukaryota</taxon>
        <taxon>Viridiplantae</taxon>
        <taxon>Streptophyta</taxon>
        <taxon>Embryophyta</taxon>
        <taxon>Tracheophyta</taxon>
        <taxon>Spermatophyta</taxon>
        <taxon>Magnoliopsida</taxon>
        <taxon>eudicotyledons</taxon>
        <taxon>Gunneridae</taxon>
        <taxon>Pentapetalae</taxon>
        <taxon>rosids</taxon>
        <taxon>malvids</taxon>
        <taxon>Brassicales</taxon>
        <taxon>Brassicaceae</taxon>
        <taxon>Camelineae</taxon>
        <taxon>Arabidopsis</taxon>
    </lineage>
</organism>
<proteinExistence type="predicted"/>
<sequence>MFEDNLILCDRARRRIPANLRPLHPLDSAQSSKLTQDEASKSSGASSSKTKIYYIIVFVIALRYGSNSASSEAPIH</sequence>